<keyword evidence="1" id="KW-0472">Membrane</keyword>
<reference evidence="3" key="1">
    <citation type="submission" date="2016-10" db="EMBL/GenBank/DDBJ databases">
        <authorList>
            <person name="Varghese N."/>
            <person name="Submissions S."/>
        </authorList>
    </citation>
    <scope>NUCLEOTIDE SEQUENCE [LARGE SCALE GENOMIC DNA]</scope>
    <source>
        <strain evidence="3">IBRC-M 10043</strain>
    </source>
</reference>
<name>A0A1H8Q331_9EURY</name>
<dbReference type="AlphaFoldDB" id="A0A1H8Q331"/>
<proteinExistence type="predicted"/>
<dbReference type="RefSeq" id="WP_092661244.1">
    <property type="nucleotide sequence ID" value="NZ_FOCX01000013.1"/>
</dbReference>
<protein>
    <submittedName>
        <fullName evidence="2">Uncharacterized protein</fullName>
    </submittedName>
</protein>
<dbReference type="EMBL" id="FOCX01000013">
    <property type="protein sequence ID" value="SEO48408.1"/>
    <property type="molecule type" value="Genomic_DNA"/>
</dbReference>
<evidence type="ECO:0000256" key="1">
    <source>
        <dbReference type="SAM" id="Phobius"/>
    </source>
</evidence>
<accession>A0A1H8Q331</accession>
<evidence type="ECO:0000313" key="2">
    <source>
        <dbReference type="EMBL" id="SEO48408.1"/>
    </source>
</evidence>
<keyword evidence="1" id="KW-1133">Transmembrane helix</keyword>
<sequence>MAEMEEVSDVAIDNIRFALMAIAMAVAGIGGMMQGVTTSAVGLMVGVFIQYYATKFHPDTVDIHINKS</sequence>
<keyword evidence="1" id="KW-0812">Transmembrane</keyword>
<dbReference type="Proteomes" id="UP000198775">
    <property type="component" value="Unassembled WGS sequence"/>
</dbReference>
<gene>
    <name evidence="2" type="ORF">SAMN05216388_101342</name>
</gene>
<organism evidence="2 3">
    <name type="scientific">Halorientalis persicus</name>
    <dbReference type="NCBI Taxonomy" id="1367881"/>
    <lineage>
        <taxon>Archaea</taxon>
        <taxon>Methanobacteriati</taxon>
        <taxon>Methanobacteriota</taxon>
        <taxon>Stenosarchaea group</taxon>
        <taxon>Halobacteria</taxon>
        <taxon>Halobacteriales</taxon>
        <taxon>Haloarculaceae</taxon>
        <taxon>Halorientalis</taxon>
    </lineage>
</organism>
<keyword evidence="3" id="KW-1185">Reference proteome</keyword>
<feature type="transmembrane region" description="Helical" evidence="1">
    <location>
        <begin position="20"/>
        <end position="49"/>
    </location>
</feature>
<evidence type="ECO:0000313" key="3">
    <source>
        <dbReference type="Proteomes" id="UP000198775"/>
    </source>
</evidence>